<dbReference type="InterPro" id="IPR014718">
    <property type="entry name" value="GH-type_carb-bd"/>
</dbReference>
<dbReference type="Pfam" id="PF01263">
    <property type="entry name" value="Aldose_epim"/>
    <property type="match status" value="1"/>
</dbReference>
<dbReference type="InterPro" id="IPR011013">
    <property type="entry name" value="Gal_mutarotase_sf_dom"/>
</dbReference>
<evidence type="ECO:0000313" key="2">
    <source>
        <dbReference type="Proteomes" id="UP000825051"/>
    </source>
</evidence>
<protein>
    <submittedName>
        <fullName evidence="1">Aldose epimerase</fullName>
    </submittedName>
</protein>
<dbReference type="InterPro" id="IPR008183">
    <property type="entry name" value="Aldose_1/G6P_1-epimerase"/>
</dbReference>
<dbReference type="RefSeq" id="WP_220163291.1">
    <property type="nucleotide sequence ID" value="NZ_CP080507.1"/>
</dbReference>
<proteinExistence type="predicted"/>
<dbReference type="KEGG" id="ole:K0B96_02060"/>
<reference evidence="1" key="1">
    <citation type="submission" date="2021-08" db="EMBL/GenBank/DDBJ databases">
        <title>Genome of a novel bacterium of the phylum Verrucomicrobia, Oleiharenicola sp. KSB-15.</title>
        <authorList>
            <person name="Chung J.-H."/>
            <person name="Ahn J.-H."/>
            <person name="Yoon Y."/>
            <person name="Kim D.-Y."/>
            <person name="An S.-H."/>
            <person name="Park I."/>
            <person name="Yeon J."/>
        </authorList>
    </citation>
    <scope>NUCLEOTIDE SEQUENCE</scope>
    <source>
        <strain evidence="1">KSB-15</strain>
    </source>
</reference>
<dbReference type="Proteomes" id="UP000825051">
    <property type="component" value="Chromosome"/>
</dbReference>
<evidence type="ECO:0000313" key="1">
    <source>
        <dbReference type="EMBL" id="QYM79427.1"/>
    </source>
</evidence>
<accession>A0A8F9TXM9</accession>
<dbReference type="GO" id="GO:0030246">
    <property type="term" value="F:carbohydrate binding"/>
    <property type="evidence" value="ECO:0007669"/>
    <property type="project" value="InterPro"/>
</dbReference>
<organism evidence="1 2">
    <name type="scientific">Horticoccus luteus</name>
    <dbReference type="NCBI Taxonomy" id="2862869"/>
    <lineage>
        <taxon>Bacteria</taxon>
        <taxon>Pseudomonadati</taxon>
        <taxon>Verrucomicrobiota</taxon>
        <taxon>Opitutia</taxon>
        <taxon>Opitutales</taxon>
        <taxon>Opitutaceae</taxon>
        <taxon>Horticoccus</taxon>
    </lineage>
</organism>
<gene>
    <name evidence="1" type="ORF">K0B96_02060</name>
</gene>
<dbReference type="AlphaFoldDB" id="A0A8F9TXM9"/>
<sequence>MEIIPYLDGTLRRWQVGGSTFLALPERGARLMNWNVTLGDGSVRDVIYWPEVQSLDEIAHIRGGNPILFPFTGRTFDQGDIYFWRADDGVRRPMPMHGLARQGRFELAQIDARGFSAVFVPDAAAREAYPFDYEFTVSYRFEALGLSCEFALLNLGRVPLPWSAGHHFYFTLPWHEGTQRSDYLIHLPAQQHLRQDKKGQLVPGPDLATDENLASPDLIDTLHLKLSSNEVVFGEKGRPGDIAVRLGAADVPPPDATFVTWTQDDAAPFYCVEPWMGPPNAAEHKVGLHFVKPGETGKFTVSVRLK</sequence>
<keyword evidence="2" id="KW-1185">Reference proteome</keyword>
<name>A0A8F9TXM9_9BACT</name>
<dbReference type="EMBL" id="CP080507">
    <property type="protein sequence ID" value="QYM79427.1"/>
    <property type="molecule type" value="Genomic_DNA"/>
</dbReference>
<dbReference type="GO" id="GO:0016853">
    <property type="term" value="F:isomerase activity"/>
    <property type="evidence" value="ECO:0007669"/>
    <property type="project" value="InterPro"/>
</dbReference>
<dbReference type="Gene3D" id="2.70.98.10">
    <property type="match status" value="1"/>
</dbReference>
<dbReference type="GO" id="GO:0005975">
    <property type="term" value="P:carbohydrate metabolic process"/>
    <property type="evidence" value="ECO:0007669"/>
    <property type="project" value="InterPro"/>
</dbReference>
<dbReference type="SUPFAM" id="SSF74650">
    <property type="entry name" value="Galactose mutarotase-like"/>
    <property type="match status" value="1"/>
</dbReference>